<dbReference type="EMBL" id="CAJVQA010015065">
    <property type="protein sequence ID" value="CAG8734944.1"/>
    <property type="molecule type" value="Genomic_DNA"/>
</dbReference>
<keyword evidence="6 7" id="KW-0472">Membrane</keyword>
<dbReference type="OrthoDB" id="6730379at2759"/>
<feature type="transmembrane region" description="Helical" evidence="7">
    <location>
        <begin position="113"/>
        <end position="136"/>
    </location>
</feature>
<evidence type="ECO:0000313" key="10">
    <source>
        <dbReference type="Proteomes" id="UP000789759"/>
    </source>
</evidence>
<evidence type="ECO:0000256" key="1">
    <source>
        <dbReference type="ARBA" id="ARBA00004141"/>
    </source>
</evidence>
<evidence type="ECO:0000256" key="3">
    <source>
        <dbReference type="ARBA" id="ARBA00022692"/>
    </source>
</evidence>
<feature type="transmembrane region" description="Helical" evidence="7">
    <location>
        <begin position="48"/>
        <end position="68"/>
    </location>
</feature>
<name>A0A9N9IHG7_9GLOM</name>
<proteinExistence type="predicted"/>
<dbReference type="GO" id="GO:0016020">
    <property type="term" value="C:membrane"/>
    <property type="evidence" value="ECO:0007669"/>
    <property type="project" value="UniProtKB-SubCell"/>
</dbReference>
<keyword evidence="2" id="KW-0813">Transport</keyword>
<feature type="transmembrane region" description="Helical" evidence="7">
    <location>
        <begin position="449"/>
        <end position="473"/>
    </location>
</feature>
<dbReference type="InterPro" id="IPR020846">
    <property type="entry name" value="MFS_dom"/>
</dbReference>
<keyword evidence="10" id="KW-1185">Reference proteome</keyword>
<evidence type="ECO:0000256" key="4">
    <source>
        <dbReference type="ARBA" id="ARBA00022847"/>
    </source>
</evidence>
<organism evidence="9 10">
    <name type="scientific">Cetraspora pellucida</name>
    <dbReference type="NCBI Taxonomy" id="1433469"/>
    <lineage>
        <taxon>Eukaryota</taxon>
        <taxon>Fungi</taxon>
        <taxon>Fungi incertae sedis</taxon>
        <taxon>Mucoromycota</taxon>
        <taxon>Glomeromycotina</taxon>
        <taxon>Glomeromycetes</taxon>
        <taxon>Diversisporales</taxon>
        <taxon>Gigasporaceae</taxon>
        <taxon>Cetraspora</taxon>
    </lineage>
</organism>
<feature type="transmembrane region" description="Helical" evidence="7">
    <location>
        <begin position="321"/>
        <end position="345"/>
    </location>
</feature>
<dbReference type="Pfam" id="PF07690">
    <property type="entry name" value="MFS_1"/>
    <property type="match status" value="1"/>
</dbReference>
<dbReference type="PROSITE" id="PS50850">
    <property type="entry name" value="MFS"/>
    <property type="match status" value="1"/>
</dbReference>
<evidence type="ECO:0000256" key="5">
    <source>
        <dbReference type="ARBA" id="ARBA00022989"/>
    </source>
</evidence>
<feature type="transmembrane region" description="Helical" evidence="7">
    <location>
        <begin position="283"/>
        <end position="301"/>
    </location>
</feature>
<feature type="transmembrane region" description="Helical" evidence="7">
    <location>
        <begin position="142"/>
        <end position="159"/>
    </location>
</feature>
<dbReference type="AlphaFoldDB" id="A0A9N9IHG7"/>
<dbReference type="PANTHER" id="PTHR11662">
    <property type="entry name" value="SOLUTE CARRIER FAMILY 17"/>
    <property type="match status" value="1"/>
</dbReference>
<gene>
    <name evidence="9" type="ORF">CPELLU_LOCUS13738</name>
</gene>
<comment type="caution">
    <text evidence="9">The sequence shown here is derived from an EMBL/GenBank/DDBJ whole genome shotgun (WGS) entry which is preliminary data.</text>
</comment>
<accession>A0A9N9IHG7</accession>
<feature type="transmembrane region" description="Helical" evidence="7">
    <location>
        <begin position="384"/>
        <end position="401"/>
    </location>
</feature>
<dbReference type="PANTHER" id="PTHR11662:SF446">
    <property type="entry name" value="SODIUM-DEPENDENT PHOSPHATE TRANSPORT PROTEIN 1, CHLOROPLASTIC"/>
    <property type="match status" value="1"/>
</dbReference>
<feature type="transmembrane region" description="Helical" evidence="7">
    <location>
        <begin position="20"/>
        <end position="41"/>
    </location>
</feature>
<dbReference type="InterPro" id="IPR011701">
    <property type="entry name" value="MFS"/>
</dbReference>
<evidence type="ECO:0000256" key="7">
    <source>
        <dbReference type="SAM" id="Phobius"/>
    </source>
</evidence>
<keyword evidence="4" id="KW-0769">Symport</keyword>
<dbReference type="Gene3D" id="1.20.1250.20">
    <property type="entry name" value="MFS general substrate transporter like domains"/>
    <property type="match status" value="2"/>
</dbReference>
<protein>
    <submittedName>
        <fullName evidence="9">16277_t:CDS:1</fullName>
    </submittedName>
</protein>
<evidence type="ECO:0000256" key="6">
    <source>
        <dbReference type="ARBA" id="ARBA00023136"/>
    </source>
</evidence>
<dbReference type="SUPFAM" id="SSF103473">
    <property type="entry name" value="MFS general substrate transporter"/>
    <property type="match status" value="1"/>
</dbReference>
<sequence>MAIAIIPMALEFDWSSTTQGFVLSSFFVGYLSTQIIGGVLSDRFGGKWVLSIAAALWTIFTFLTPIAAKYNLPCLILCRIFLGIGEGACLPCIHSLIAVWFPPEERSRAVGAITASGFIGIVVAMPISSLLIASSLGWESSFWTFGLVGCIWSIAWHFLGASSPINYPGISEGELSLILKREYDVNRNGLRFNQFESGVSIVEDIDLEVESSRTITAIEEDIDPEVESSRTITAIEDENTKLLKASSDQNYLKVGNASNETLEISNSSKEEIPWKLIFSRREIWAILVAQFCNCLGYYIMLNWLPTYYSDNFGVDIKNLGYFMALPNISQGIMGFVVGIIGDYLINELNIRVITVRRGAQIIGGFGLSIFLLISVYLSTSPIEGILLITIGCAIASFKVIGVHMVQLDIAPKYAGVIWGIGNTSAVISGMFGVALTGLILDNSFKNWDFIWNLIVLFYLTGTNPGICIDVYYWSKDHFKNYFKIQIFLTKIHNFLVNILVST</sequence>
<feature type="domain" description="Major facilitator superfamily (MFS) profile" evidence="8">
    <location>
        <begin position="1"/>
        <end position="502"/>
    </location>
</feature>
<dbReference type="GO" id="GO:0015293">
    <property type="term" value="F:symporter activity"/>
    <property type="evidence" value="ECO:0007669"/>
    <property type="project" value="UniProtKB-KW"/>
</dbReference>
<comment type="subcellular location">
    <subcellularLocation>
        <location evidence="1">Membrane</location>
        <topology evidence="1">Multi-pass membrane protein</topology>
    </subcellularLocation>
</comment>
<feature type="transmembrane region" description="Helical" evidence="7">
    <location>
        <begin position="413"/>
        <end position="437"/>
    </location>
</feature>
<dbReference type="FunFam" id="1.20.1250.20:FF:000003">
    <property type="entry name" value="Solute carrier family 17 member 3"/>
    <property type="match status" value="1"/>
</dbReference>
<evidence type="ECO:0000313" key="9">
    <source>
        <dbReference type="EMBL" id="CAG8734944.1"/>
    </source>
</evidence>
<evidence type="ECO:0000259" key="8">
    <source>
        <dbReference type="PROSITE" id="PS50850"/>
    </source>
</evidence>
<dbReference type="InterPro" id="IPR050382">
    <property type="entry name" value="MFS_Na/Anion_cotransporter"/>
</dbReference>
<keyword evidence="3 7" id="KW-0812">Transmembrane</keyword>
<dbReference type="Proteomes" id="UP000789759">
    <property type="component" value="Unassembled WGS sequence"/>
</dbReference>
<reference evidence="9" key="1">
    <citation type="submission" date="2021-06" db="EMBL/GenBank/DDBJ databases">
        <authorList>
            <person name="Kallberg Y."/>
            <person name="Tangrot J."/>
            <person name="Rosling A."/>
        </authorList>
    </citation>
    <scope>NUCLEOTIDE SEQUENCE</scope>
    <source>
        <strain evidence="9">FL966</strain>
    </source>
</reference>
<feature type="transmembrane region" description="Helical" evidence="7">
    <location>
        <begin position="80"/>
        <end position="101"/>
    </location>
</feature>
<feature type="transmembrane region" description="Helical" evidence="7">
    <location>
        <begin position="357"/>
        <end position="378"/>
    </location>
</feature>
<keyword evidence="5 7" id="KW-1133">Transmembrane helix</keyword>
<dbReference type="InterPro" id="IPR036259">
    <property type="entry name" value="MFS_trans_sf"/>
</dbReference>
<evidence type="ECO:0000256" key="2">
    <source>
        <dbReference type="ARBA" id="ARBA00022448"/>
    </source>
</evidence>